<keyword evidence="3 8" id="KW-0805">Transcription regulation</keyword>
<evidence type="ECO:0000256" key="5">
    <source>
        <dbReference type="ARBA" id="ARBA00023163"/>
    </source>
</evidence>
<keyword evidence="5 8" id="KW-0804">Transcription</keyword>
<evidence type="ECO:0000256" key="2">
    <source>
        <dbReference type="ARBA" id="ARBA00013729"/>
    </source>
</evidence>
<dbReference type="PANTHER" id="PTHR30437">
    <property type="entry name" value="TRANSCRIPTION ELONGATION FACTOR GREA"/>
    <property type="match status" value="1"/>
</dbReference>
<dbReference type="PANTHER" id="PTHR30437:SF4">
    <property type="entry name" value="TRANSCRIPTION ELONGATION FACTOR GREA"/>
    <property type="match status" value="1"/>
</dbReference>
<organism evidence="12 13">
    <name type="scientific">Poriferisphaera corsica</name>
    <dbReference type="NCBI Taxonomy" id="2528020"/>
    <lineage>
        <taxon>Bacteria</taxon>
        <taxon>Pseudomonadati</taxon>
        <taxon>Planctomycetota</taxon>
        <taxon>Phycisphaerae</taxon>
        <taxon>Phycisphaerales</taxon>
        <taxon>Phycisphaeraceae</taxon>
        <taxon>Poriferisphaera</taxon>
    </lineage>
</organism>
<gene>
    <name evidence="8 12" type="primary">greA</name>
    <name evidence="12" type="ORF">KS4_00930</name>
</gene>
<keyword evidence="12" id="KW-0251">Elongation factor</keyword>
<proteinExistence type="inferred from homology"/>
<dbReference type="InterPro" id="IPR022691">
    <property type="entry name" value="Tscrpt_elong_fac_GreA/B_N"/>
</dbReference>
<evidence type="ECO:0000259" key="10">
    <source>
        <dbReference type="Pfam" id="PF01272"/>
    </source>
</evidence>
<sequence length="160" mass="17820">MKGVVIVEFVTAEEKETLEKRLGELKSRRPEITARIAEARADGDLKENADYHAARDDQGMNEAEIRRLEERLTNVSVAAAEDIPDDMVFLGAVVKLRDLDDDDEDLYKLVGEASGNFDADEIEVTASSPMGEALMKARVGETVKVDLPRGEKRFEIIEIL</sequence>
<evidence type="ECO:0000259" key="11">
    <source>
        <dbReference type="Pfam" id="PF03449"/>
    </source>
</evidence>
<dbReference type="GO" id="GO:0003746">
    <property type="term" value="F:translation elongation factor activity"/>
    <property type="evidence" value="ECO:0007669"/>
    <property type="project" value="UniProtKB-KW"/>
</dbReference>
<evidence type="ECO:0000256" key="8">
    <source>
        <dbReference type="HAMAP-Rule" id="MF_00105"/>
    </source>
</evidence>
<feature type="domain" description="Transcription elongation factor GreA/GreB N-terminal" evidence="11">
    <location>
        <begin position="10"/>
        <end position="77"/>
    </location>
</feature>
<dbReference type="HAMAP" id="MF_00105">
    <property type="entry name" value="GreA_GreB"/>
    <property type="match status" value="1"/>
</dbReference>
<dbReference type="Proteomes" id="UP000317369">
    <property type="component" value="Chromosome"/>
</dbReference>
<dbReference type="KEGG" id="pcor:KS4_00930"/>
<dbReference type="AlphaFoldDB" id="A0A517YPA4"/>
<dbReference type="Pfam" id="PF03449">
    <property type="entry name" value="GreA_GreB_N"/>
    <property type="match status" value="1"/>
</dbReference>
<evidence type="ECO:0000313" key="13">
    <source>
        <dbReference type="Proteomes" id="UP000317369"/>
    </source>
</evidence>
<evidence type="ECO:0000256" key="9">
    <source>
        <dbReference type="RuleBase" id="RU000556"/>
    </source>
</evidence>
<dbReference type="InterPro" id="IPR036953">
    <property type="entry name" value="GreA/GreB_C_sf"/>
</dbReference>
<evidence type="ECO:0000256" key="1">
    <source>
        <dbReference type="ARBA" id="ARBA00008213"/>
    </source>
</evidence>
<dbReference type="SUPFAM" id="SSF46557">
    <property type="entry name" value="GreA transcript cleavage protein, N-terminal domain"/>
    <property type="match status" value="1"/>
</dbReference>
<comment type="function">
    <text evidence="6 8 9">Necessary for efficient RNA polymerase transcription elongation past template-encoded arresting sites. The arresting sites in DNA have the property of trapping a certain fraction of elongating RNA polymerases that pass through, resulting in locked ternary complexes. Cleavage of the nascent transcript by cleavage factors such as GreA or GreB allows the resumption of elongation from the new 3'terminus. GreA releases sequences of 2 to 3 nucleotides.</text>
</comment>
<dbReference type="PIRSF" id="PIRSF006092">
    <property type="entry name" value="GreA_GreB"/>
    <property type="match status" value="1"/>
</dbReference>
<dbReference type="NCBIfam" id="TIGR01462">
    <property type="entry name" value="greA"/>
    <property type="match status" value="1"/>
</dbReference>
<evidence type="ECO:0000256" key="4">
    <source>
        <dbReference type="ARBA" id="ARBA00023125"/>
    </source>
</evidence>
<dbReference type="GO" id="GO:0032784">
    <property type="term" value="P:regulation of DNA-templated transcription elongation"/>
    <property type="evidence" value="ECO:0007669"/>
    <property type="project" value="UniProtKB-UniRule"/>
</dbReference>
<dbReference type="GO" id="GO:0070063">
    <property type="term" value="F:RNA polymerase binding"/>
    <property type="evidence" value="ECO:0007669"/>
    <property type="project" value="InterPro"/>
</dbReference>
<dbReference type="EMBL" id="CP036425">
    <property type="protein sequence ID" value="QDU32064.1"/>
    <property type="molecule type" value="Genomic_DNA"/>
</dbReference>
<accession>A0A517YPA4</accession>
<dbReference type="InterPro" id="IPR036805">
    <property type="entry name" value="Tscrpt_elong_fac_GreA/B_N_sf"/>
</dbReference>
<evidence type="ECO:0000256" key="6">
    <source>
        <dbReference type="ARBA" id="ARBA00024916"/>
    </source>
</evidence>
<evidence type="ECO:0000313" key="12">
    <source>
        <dbReference type="EMBL" id="QDU32064.1"/>
    </source>
</evidence>
<dbReference type="Pfam" id="PF01272">
    <property type="entry name" value="GreA_GreB"/>
    <property type="match status" value="1"/>
</dbReference>
<dbReference type="InterPro" id="IPR023459">
    <property type="entry name" value="Tscrpt_elong_fac_GreA/B_fam"/>
</dbReference>
<dbReference type="Gene3D" id="1.10.287.180">
    <property type="entry name" value="Transcription elongation factor, GreA/GreB, N-terminal domain"/>
    <property type="match status" value="1"/>
</dbReference>
<dbReference type="InterPro" id="IPR001437">
    <property type="entry name" value="Tscrpt_elong_fac_GreA/B_C"/>
</dbReference>
<evidence type="ECO:0000256" key="3">
    <source>
        <dbReference type="ARBA" id="ARBA00023015"/>
    </source>
</evidence>
<dbReference type="InterPro" id="IPR028624">
    <property type="entry name" value="Tscrpt_elong_fac_GreA/B"/>
</dbReference>
<feature type="domain" description="Transcription elongation factor GreA/GreB C-terminal" evidence="10">
    <location>
        <begin position="84"/>
        <end position="159"/>
    </location>
</feature>
<dbReference type="GO" id="GO:0003677">
    <property type="term" value="F:DNA binding"/>
    <property type="evidence" value="ECO:0007669"/>
    <property type="project" value="UniProtKB-UniRule"/>
</dbReference>
<name>A0A517YPA4_9BACT</name>
<dbReference type="GO" id="GO:0006354">
    <property type="term" value="P:DNA-templated transcription elongation"/>
    <property type="evidence" value="ECO:0007669"/>
    <property type="project" value="TreeGrafter"/>
</dbReference>
<dbReference type="SUPFAM" id="SSF54534">
    <property type="entry name" value="FKBP-like"/>
    <property type="match status" value="1"/>
</dbReference>
<keyword evidence="4 8" id="KW-0238">DNA-binding</keyword>
<comment type="similarity">
    <text evidence="1 8 9">Belongs to the GreA/GreB family.</text>
</comment>
<dbReference type="Gene3D" id="3.10.50.30">
    <property type="entry name" value="Transcription elongation factor, GreA/GreB, C-terminal domain"/>
    <property type="match status" value="1"/>
</dbReference>
<keyword evidence="13" id="KW-1185">Reference proteome</keyword>
<dbReference type="OrthoDB" id="9808774at2"/>
<dbReference type="InterPro" id="IPR006359">
    <property type="entry name" value="Tscrpt_elong_fac_GreA"/>
</dbReference>
<protein>
    <recommendedName>
        <fullName evidence="2 8">Transcription elongation factor GreA</fullName>
    </recommendedName>
    <alternativeName>
        <fullName evidence="7 8">Transcript cleavage factor GreA</fullName>
    </alternativeName>
</protein>
<evidence type="ECO:0000256" key="7">
    <source>
        <dbReference type="ARBA" id="ARBA00030776"/>
    </source>
</evidence>
<dbReference type="FunFam" id="1.10.287.180:FF:000001">
    <property type="entry name" value="Transcription elongation factor GreA"/>
    <property type="match status" value="1"/>
</dbReference>
<keyword evidence="12" id="KW-0648">Protein biosynthesis</keyword>
<reference evidence="12 13" key="1">
    <citation type="submission" date="2019-02" db="EMBL/GenBank/DDBJ databases">
        <title>Deep-cultivation of Planctomycetes and their phenomic and genomic characterization uncovers novel biology.</title>
        <authorList>
            <person name="Wiegand S."/>
            <person name="Jogler M."/>
            <person name="Boedeker C."/>
            <person name="Pinto D."/>
            <person name="Vollmers J."/>
            <person name="Rivas-Marin E."/>
            <person name="Kohn T."/>
            <person name="Peeters S.H."/>
            <person name="Heuer A."/>
            <person name="Rast P."/>
            <person name="Oberbeckmann S."/>
            <person name="Bunk B."/>
            <person name="Jeske O."/>
            <person name="Meyerdierks A."/>
            <person name="Storesund J.E."/>
            <person name="Kallscheuer N."/>
            <person name="Luecker S."/>
            <person name="Lage O.M."/>
            <person name="Pohl T."/>
            <person name="Merkel B.J."/>
            <person name="Hornburger P."/>
            <person name="Mueller R.-W."/>
            <person name="Bruemmer F."/>
            <person name="Labrenz M."/>
            <person name="Spormann A.M."/>
            <person name="Op den Camp H."/>
            <person name="Overmann J."/>
            <person name="Amann R."/>
            <person name="Jetten M.S.M."/>
            <person name="Mascher T."/>
            <person name="Medema M.H."/>
            <person name="Devos D.P."/>
            <person name="Kaster A.-K."/>
            <person name="Ovreas L."/>
            <person name="Rohde M."/>
            <person name="Galperin M.Y."/>
            <person name="Jogler C."/>
        </authorList>
    </citation>
    <scope>NUCLEOTIDE SEQUENCE [LARGE SCALE GENOMIC DNA]</scope>
    <source>
        <strain evidence="12 13">KS4</strain>
    </source>
</reference>